<dbReference type="EMBL" id="BK015023">
    <property type="protein sequence ID" value="DAD87634.1"/>
    <property type="molecule type" value="Genomic_DNA"/>
</dbReference>
<reference evidence="1" key="1">
    <citation type="journal article" date="2021" name="Proc. Natl. Acad. Sci. U.S.A.">
        <title>A Catalog of Tens of Thousands of Viruses from Human Metagenomes Reveals Hidden Associations with Chronic Diseases.</title>
        <authorList>
            <person name="Tisza M.J."/>
            <person name="Buck C.B."/>
        </authorList>
    </citation>
    <scope>NUCLEOTIDE SEQUENCE</scope>
    <source>
        <strain evidence="1">CtoMB99</strain>
    </source>
</reference>
<proteinExistence type="predicted"/>
<organism evidence="1">
    <name type="scientific">Siphoviridae sp. ctoMB99</name>
    <dbReference type="NCBI Taxonomy" id="2826459"/>
    <lineage>
        <taxon>Viruses</taxon>
        <taxon>Duplodnaviria</taxon>
        <taxon>Heunggongvirae</taxon>
        <taxon>Uroviricota</taxon>
        <taxon>Caudoviricetes</taxon>
    </lineage>
</organism>
<protein>
    <submittedName>
        <fullName evidence="1">Uncharacterized protein</fullName>
    </submittedName>
</protein>
<sequence>MFTPFRVFSSLGAPSFAPFSFFSTVGSFS</sequence>
<name>A0A8S5N038_9CAUD</name>
<evidence type="ECO:0000313" key="1">
    <source>
        <dbReference type="EMBL" id="DAD87634.1"/>
    </source>
</evidence>
<accession>A0A8S5N038</accession>